<dbReference type="Pfam" id="PF07883">
    <property type="entry name" value="Cupin_2"/>
    <property type="match status" value="1"/>
</dbReference>
<reference evidence="3 4" key="1">
    <citation type="submission" date="2014-08" db="EMBL/GenBank/DDBJ databases">
        <authorList>
            <person name="Wibberg D."/>
        </authorList>
    </citation>
    <scope>NUCLEOTIDE SEQUENCE [LARGE SCALE GENOMIC DNA]</scope>
    <source>
        <strain evidence="4">ING2-E5B</strain>
    </source>
</reference>
<dbReference type="InterPro" id="IPR011051">
    <property type="entry name" value="RmlC_Cupin_sf"/>
</dbReference>
<dbReference type="InterPro" id="IPR001387">
    <property type="entry name" value="Cro/C1-type_HTH"/>
</dbReference>
<name>A0A098BZD2_9BACT</name>
<dbReference type="CDD" id="cd02209">
    <property type="entry name" value="cupin_XRE_C"/>
    <property type="match status" value="1"/>
</dbReference>
<dbReference type="PANTHER" id="PTHR46797">
    <property type="entry name" value="HTH-TYPE TRANSCRIPTIONAL REGULATOR"/>
    <property type="match status" value="1"/>
</dbReference>
<dbReference type="STRING" id="1562970.ING2E5B_1295"/>
<dbReference type="InterPro" id="IPR013096">
    <property type="entry name" value="Cupin_2"/>
</dbReference>
<accession>A0A098BZD2</accession>
<dbReference type="PANTHER" id="PTHR46797:SF19">
    <property type="entry name" value="BLL2473 PROTEIN"/>
    <property type="match status" value="1"/>
</dbReference>
<dbReference type="CDD" id="cd00093">
    <property type="entry name" value="HTH_XRE"/>
    <property type="match status" value="1"/>
</dbReference>
<sequence length="186" mass="21193">MKTDLKQIGERIKGLREALDYSPEEMAAKLEVDLNDYLQFEEGEKDISVSFLQRIEREFSVDISTLMFGTEPRMNSYFITRKDKGMTVERVSAYKYQSLTSGFTNNIAEIFEVTVEPKSADTDFYKNIHAGQEFNMVLEGSMMININGKNLILGKGDSIYFDSSLPHGMKALNDKPVKFLAVILYP</sequence>
<keyword evidence="4" id="KW-1185">Reference proteome</keyword>
<gene>
    <name evidence="3" type="ORF">ING2E5B_1295</name>
</gene>
<organism evidence="3 4">
    <name type="scientific">Fermentimonas caenicola</name>
    <dbReference type="NCBI Taxonomy" id="1562970"/>
    <lineage>
        <taxon>Bacteria</taxon>
        <taxon>Pseudomonadati</taxon>
        <taxon>Bacteroidota</taxon>
        <taxon>Bacteroidia</taxon>
        <taxon>Bacteroidales</taxon>
        <taxon>Dysgonomonadaceae</taxon>
        <taxon>Fermentimonas</taxon>
    </lineage>
</organism>
<dbReference type="Gene3D" id="1.10.260.40">
    <property type="entry name" value="lambda repressor-like DNA-binding domains"/>
    <property type="match status" value="1"/>
</dbReference>
<keyword evidence="1" id="KW-0238">DNA-binding</keyword>
<dbReference type="PROSITE" id="PS50943">
    <property type="entry name" value="HTH_CROC1"/>
    <property type="match status" value="1"/>
</dbReference>
<dbReference type="GO" id="GO:0005829">
    <property type="term" value="C:cytosol"/>
    <property type="evidence" value="ECO:0007669"/>
    <property type="project" value="TreeGrafter"/>
</dbReference>
<dbReference type="InterPro" id="IPR010982">
    <property type="entry name" value="Lambda_DNA-bd_dom_sf"/>
</dbReference>
<dbReference type="GO" id="GO:0003700">
    <property type="term" value="F:DNA-binding transcription factor activity"/>
    <property type="evidence" value="ECO:0007669"/>
    <property type="project" value="TreeGrafter"/>
</dbReference>
<protein>
    <recommendedName>
        <fullName evidence="2">HTH cro/C1-type domain-containing protein</fullName>
    </recommendedName>
</protein>
<dbReference type="EMBL" id="LN515532">
    <property type="protein sequence ID" value="CEA16045.1"/>
    <property type="molecule type" value="Genomic_DNA"/>
</dbReference>
<dbReference type="InterPro" id="IPR014710">
    <property type="entry name" value="RmlC-like_jellyroll"/>
</dbReference>
<dbReference type="SUPFAM" id="SSF51182">
    <property type="entry name" value="RmlC-like cupins"/>
    <property type="match status" value="1"/>
</dbReference>
<proteinExistence type="predicted"/>
<evidence type="ECO:0000313" key="3">
    <source>
        <dbReference type="EMBL" id="CEA16045.1"/>
    </source>
</evidence>
<dbReference type="SMART" id="SM00530">
    <property type="entry name" value="HTH_XRE"/>
    <property type="match status" value="1"/>
</dbReference>
<evidence type="ECO:0000256" key="1">
    <source>
        <dbReference type="ARBA" id="ARBA00023125"/>
    </source>
</evidence>
<dbReference type="GO" id="GO:0003677">
    <property type="term" value="F:DNA binding"/>
    <property type="evidence" value="ECO:0007669"/>
    <property type="project" value="UniProtKB-KW"/>
</dbReference>
<evidence type="ECO:0000313" key="4">
    <source>
        <dbReference type="Proteomes" id="UP000032417"/>
    </source>
</evidence>
<dbReference type="KEGG" id="pbt:ING2E5B_1295"/>
<dbReference type="Proteomes" id="UP000032417">
    <property type="component" value="Chromosome 1"/>
</dbReference>
<dbReference type="InterPro" id="IPR050807">
    <property type="entry name" value="TransReg_Diox_bact_type"/>
</dbReference>
<dbReference type="AlphaFoldDB" id="A0A098BZD2"/>
<evidence type="ECO:0000259" key="2">
    <source>
        <dbReference type="PROSITE" id="PS50943"/>
    </source>
</evidence>
<dbReference type="Gene3D" id="2.60.120.10">
    <property type="entry name" value="Jelly Rolls"/>
    <property type="match status" value="1"/>
</dbReference>
<dbReference type="Pfam" id="PF01381">
    <property type="entry name" value="HTH_3"/>
    <property type="match status" value="1"/>
</dbReference>
<dbReference type="SUPFAM" id="SSF47413">
    <property type="entry name" value="lambda repressor-like DNA-binding domains"/>
    <property type="match status" value="1"/>
</dbReference>
<dbReference type="HOGENOM" id="CLU_085376_3_2_10"/>
<dbReference type="OrthoDB" id="9805356at2"/>
<feature type="domain" description="HTH cro/C1-type" evidence="2">
    <location>
        <begin position="12"/>
        <end position="66"/>
    </location>
</feature>